<dbReference type="EMBL" id="AWUE01009241">
    <property type="protein sequence ID" value="OMP12473.1"/>
    <property type="molecule type" value="Genomic_DNA"/>
</dbReference>
<reference evidence="3" key="1">
    <citation type="submission" date="2013-09" db="EMBL/GenBank/DDBJ databases">
        <title>Corchorus olitorius genome sequencing.</title>
        <authorList>
            <person name="Alam M."/>
            <person name="Haque M.S."/>
            <person name="Islam M.S."/>
            <person name="Emdad E.M."/>
            <person name="Islam M.M."/>
            <person name="Ahmed B."/>
            <person name="Halim A."/>
            <person name="Hossen Q.M.M."/>
            <person name="Hossain M.Z."/>
            <person name="Ahmed R."/>
            <person name="Khan M.M."/>
            <person name="Islam R."/>
            <person name="Rashid M.M."/>
            <person name="Khan S.A."/>
            <person name="Rahman M.S."/>
            <person name="Alam M."/>
            <person name="Yahiya A.S."/>
            <person name="Khan M.S."/>
            <person name="Azam M.S."/>
            <person name="Haque T."/>
            <person name="Lashkar M.Z.H."/>
            <person name="Akhand A.I."/>
            <person name="Morshed G."/>
            <person name="Roy S."/>
            <person name="Uddin K.S."/>
            <person name="Rabeya T."/>
            <person name="Hossain A.S."/>
            <person name="Chowdhury A."/>
            <person name="Snigdha A.R."/>
            <person name="Mortoza M.S."/>
            <person name="Matin S.A."/>
            <person name="Hoque S.M.E."/>
            <person name="Islam M.K."/>
            <person name="Roy D.K."/>
            <person name="Haider R."/>
            <person name="Moosa M.M."/>
            <person name="Elias S.M."/>
            <person name="Hasan A.M."/>
            <person name="Jahan S."/>
            <person name="Shafiuddin M."/>
            <person name="Mahmood N."/>
            <person name="Shommy N.S."/>
        </authorList>
    </citation>
    <scope>NUCLEOTIDE SEQUENCE [LARGE SCALE GENOMIC DNA]</scope>
    <source>
        <strain evidence="3">cv. O-4</strain>
    </source>
</reference>
<feature type="region of interest" description="Disordered" evidence="1">
    <location>
        <begin position="1"/>
        <end position="50"/>
    </location>
</feature>
<keyword evidence="3" id="KW-1185">Reference proteome</keyword>
<feature type="compositionally biased region" description="Polar residues" evidence="1">
    <location>
        <begin position="10"/>
        <end position="28"/>
    </location>
</feature>
<comment type="caution">
    <text evidence="2">The sequence shown here is derived from an EMBL/GenBank/DDBJ whole genome shotgun (WGS) entry which is preliminary data.</text>
</comment>
<sequence length="72" mass="8190">MVQKERYENRQTNSKANRKNVQGVSAIQRTAEAGKSLNYDPKARSSTPLARMATERVEVLQVRLYCGDDTME</sequence>
<feature type="non-terminal residue" evidence="2">
    <location>
        <position position="72"/>
    </location>
</feature>
<evidence type="ECO:0000313" key="3">
    <source>
        <dbReference type="Proteomes" id="UP000187203"/>
    </source>
</evidence>
<dbReference type="Proteomes" id="UP000187203">
    <property type="component" value="Unassembled WGS sequence"/>
</dbReference>
<evidence type="ECO:0000313" key="2">
    <source>
        <dbReference type="EMBL" id="OMP12473.1"/>
    </source>
</evidence>
<dbReference type="AlphaFoldDB" id="A0A1R3KZD8"/>
<gene>
    <name evidence="2" type="ORF">COLO4_03150</name>
</gene>
<organism evidence="2 3">
    <name type="scientific">Corchorus olitorius</name>
    <dbReference type="NCBI Taxonomy" id="93759"/>
    <lineage>
        <taxon>Eukaryota</taxon>
        <taxon>Viridiplantae</taxon>
        <taxon>Streptophyta</taxon>
        <taxon>Embryophyta</taxon>
        <taxon>Tracheophyta</taxon>
        <taxon>Spermatophyta</taxon>
        <taxon>Magnoliopsida</taxon>
        <taxon>eudicotyledons</taxon>
        <taxon>Gunneridae</taxon>
        <taxon>Pentapetalae</taxon>
        <taxon>rosids</taxon>
        <taxon>malvids</taxon>
        <taxon>Malvales</taxon>
        <taxon>Malvaceae</taxon>
        <taxon>Grewioideae</taxon>
        <taxon>Apeibeae</taxon>
        <taxon>Corchorus</taxon>
    </lineage>
</organism>
<protein>
    <submittedName>
        <fullName evidence="2">Uncharacterized protein</fullName>
    </submittedName>
</protein>
<evidence type="ECO:0000256" key="1">
    <source>
        <dbReference type="SAM" id="MobiDB-lite"/>
    </source>
</evidence>
<accession>A0A1R3KZD8</accession>
<name>A0A1R3KZD8_9ROSI</name>
<proteinExistence type="predicted"/>